<accession>A0AAD6CXX7</accession>
<proteinExistence type="predicted"/>
<organism evidence="1 2">
    <name type="scientific">Penicillium frequentans</name>
    <dbReference type="NCBI Taxonomy" id="3151616"/>
    <lineage>
        <taxon>Eukaryota</taxon>
        <taxon>Fungi</taxon>
        <taxon>Dikarya</taxon>
        <taxon>Ascomycota</taxon>
        <taxon>Pezizomycotina</taxon>
        <taxon>Eurotiomycetes</taxon>
        <taxon>Eurotiomycetidae</taxon>
        <taxon>Eurotiales</taxon>
        <taxon>Aspergillaceae</taxon>
        <taxon>Penicillium</taxon>
    </lineage>
</organism>
<comment type="caution">
    <text evidence="1">The sequence shown here is derived from an EMBL/GenBank/DDBJ whole genome shotgun (WGS) entry which is preliminary data.</text>
</comment>
<evidence type="ECO:0000313" key="2">
    <source>
        <dbReference type="Proteomes" id="UP001220324"/>
    </source>
</evidence>
<dbReference type="EMBL" id="JAQIZZ010000004">
    <property type="protein sequence ID" value="KAJ5543950.1"/>
    <property type="molecule type" value="Genomic_DNA"/>
</dbReference>
<reference evidence="1 2" key="1">
    <citation type="journal article" date="2023" name="IMA Fungus">
        <title>Comparative genomic study of the Penicillium genus elucidates a diverse pangenome and 15 lateral gene transfer events.</title>
        <authorList>
            <person name="Petersen C."/>
            <person name="Sorensen T."/>
            <person name="Nielsen M.R."/>
            <person name="Sondergaard T.E."/>
            <person name="Sorensen J.L."/>
            <person name="Fitzpatrick D.A."/>
            <person name="Frisvad J.C."/>
            <person name="Nielsen K.L."/>
        </authorList>
    </citation>
    <scope>NUCLEOTIDE SEQUENCE [LARGE SCALE GENOMIC DNA]</scope>
    <source>
        <strain evidence="1 2">IBT 35679</strain>
    </source>
</reference>
<dbReference type="AlphaFoldDB" id="A0AAD6CXX7"/>
<name>A0AAD6CXX7_9EURO</name>
<sequence length="232" mass="26005">MATVPNRLPHHGEQPASEIKITGFVVFSASSNDPDMSDEVKRHLHSKARVEKGPLVYGRGDSNTCKCFMRLGADENNAFANKIKEVIGDVGFPVRQGPVIVHSTENHYTWGIRLAHPSRDAVSAFRDLARTDKTRVAFKLYPPGPPREATLETLPVERKLQPHEILFVKGPIRMEIEIPAGGSFVWEGNSEDIMGYDMLGPEVFEFMKIQALHVLARWKARAGDLDRDEISY</sequence>
<protein>
    <submittedName>
        <fullName evidence="1">Uncharacterized protein</fullName>
    </submittedName>
</protein>
<keyword evidence="2" id="KW-1185">Reference proteome</keyword>
<evidence type="ECO:0000313" key="1">
    <source>
        <dbReference type="EMBL" id="KAJ5543950.1"/>
    </source>
</evidence>
<dbReference type="Proteomes" id="UP001220324">
    <property type="component" value="Unassembled WGS sequence"/>
</dbReference>
<gene>
    <name evidence="1" type="ORF">N7494_005229</name>
</gene>